<evidence type="ECO:0000313" key="3">
    <source>
        <dbReference type="EMBL" id="PWG64323.1"/>
    </source>
</evidence>
<dbReference type="PANTHER" id="PTHR33525">
    <property type="match status" value="1"/>
</dbReference>
<dbReference type="OrthoDB" id="9804751at2"/>
<evidence type="ECO:0000259" key="2">
    <source>
        <dbReference type="PROSITE" id="PS51833"/>
    </source>
</evidence>
<evidence type="ECO:0000313" key="4">
    <source>
        <dbReference type="Proteomes" id="UP000245474"/>
    </source>
</evidence>
<dbReference type="SUPFAM" id="SSF141868">
    <property type="entry name" value="EAL domain-like"/>
    <property type="match status" value="1"/>
</dbReference>
<feature type="domain" description="HDOD" evidence="2">
    <location>
        <begin position="200"/>
        <end position="387"/>
    </location>
</feature>
<dbReference type="SUPFAM" id="SSF109604">
    <property type="entry name" value="HD-domain/PDEase-like"/>
    <property type="match status" value="1"/>
</dbReference>
<gene>
    <name evidence="3" type="ORF">DEM34_05425</name>
</gene>
<dbReference type="PROSITE" id="PS50883">
    <property type="entry name" value="EAL"/>
    <property type="match status" value="1"/>
</dbReference>
<name>A0A2U2N5G0_9GAMM</name>
<proteinExistence type="predicted"/>
<protein>
    <recommendedName>
        <fullName evidence="5">Diguanylate phosphodiesterase</fullName>
    </recommendedName>
</protein>
<feature type="domain" description="EAL" evidence="1">
    <location>
        <begin position="1"/>
        <end position="206"/>
    </location>
</feature>
<dbReference type="RefSeq" id="WP_109677044.1">
    <property type="nucleotide sequence ID" value="NZ_CP086615.1"/>
</dbReference>
<dbReference type="EMBL" id="QFFI01000006">
    <property type="protein sequence ID" value="PWG64323.1"/>
    <property type="molecule type" value="Genomic_DNA"/>
</dbReference>
<dbReference type="SMART" id="SM00052">
    <property type="entry name" value="EAL"/>
    <property type="match status" value="1"/>
</dbReference>
<accession>A0A2U2N5G0</accession>
<comment type="caution">
    <text evidence="3">The sequence shown here is derived from an EMBL/GenBank/DDBJ whole genome shotgun (WGS) entry which is preliminary data.</text>
</comment>
<dbReference type="Pfam" id="PF00563">
    <property type="entry name" value="EAL"/>
    <property type="match status" value="1"/>
</dbReference>
<dbReference type="InterPro" id="IPR035919">
    <property type="entry name" value="EAL_sf"/>
</dbReference>
<dbReference type="PROSITE" id="PS51833">
    <property type="entry name" value="HDOD"/>
    <property type="match status" value="1"/>
</dbReference>
<organism evidence="3 4">
    <name type="scientific">Sediminicurvatus halobius</name>
    <dbReference type="NCBI Taxonomy" id="2182432"/>
    <lineage>
        <taxon>Bacteria</taxon>
        <taxon>Pseudomonadati</taxon>
        <taxon>Pseudomonadota</taxon>
        <taxon>Gammaproteobacteria</taxon>
        <taxon>Chromatiales</taxon>
        <taxon>Ectothiorhodospiraceae</taxon>
        <taxon>Sediminicurvatus</taxon>
    </lineage>
</organism>
<dbReference type="InterPro" id="IPR014408">
    <property type="entry name" value="dGMP_Pdiesterase_EAL/HD-GYP"/>
</dbReference>
<keyword evidence="4" id="KW-1185">Reference proteome</keyword>
<reference evidence="3 4" key="1">
    <citation type="submission" date="2018-05" db="EMBL/GenBank/DDBJ databases">
        <title>Spiribacter halobius sp. nov., a moderately halophilic bacterium isolated from marine solar saltern.</title>
        <authorList>
            <person name="Zheng W.-S."/>
            <person name="Lu D.-C."/>
            <person name="Du Z.-J."/>
        </authorList>
    </citation>
    <scope>NUCLEOTIDE SEQUENCE [LARGE SCALE GENOMIC DNA]</scope>
    <source>
        <strain evidence="3 4">E85</strain>
    </source>
</reference>
<dbReference type="PIRSF" id="PIRSF003180">
    <property type="entry name" value="DiGMPpdiest_YuxH"/>
    <property type="match status" value="1"/>
</dbReference>
<dbReference type="InterPro" id="IPR001633">
    <property type="entry name" value="EAL_dom"/>
</dbReference>
<evidence type="ECO:0000259" key="1">
    <source>
        <dbReference type="PROSITE" id="PS50883"/>
    </source>
</evidence>
<dbReference type="AlphaFoldDB" id="A0A2U2N5G0"/>
<dbReference type="Pfam" id="PF08668">
    <property type="entry name" value="HDOD"/>
    <property type="match status" value="1"/>
</dbReference>
<dbReference type="Gene3D" id="1.10.3210.10">
    <property type="entry name" value="Hypothetical protein af1432"/>
    <property type="match status" value="1"/>
</dbReference>
<dbReference type="Proteomes" id="UP000245474">
    <property type="component" value="Unassembled WGS sequence"/>
</dbReference>
<dbReference type="InterPro" id="IPR013976">
    <property type="entry name" value="HDOD"/>
</dbReference>
<dbReference type="Gene3D" id="3.20.20.450">
    <property type="entry name" value="EAL domain"/>
    <property type="match status" value="1"/>
</dbReference>
<sequence>MSTDLYLARQPIVAADLTVLGYELLYRAGDEAEARFEDGDLASSQVLVNTFLEVGLERIVGSARAYLNMTRAFLTGAVPLPMAPEQVTLEVLEDVAADPEVLAGIEALRRRGYRIALDDYAPGSGSERLLPYADEVKLDVLAVPPAELPGLVNALRGRGLRVIAERVETPDMFEHCRELGCTGFQGFFFCRPQIVRGRALPGMRRSALALVGELDDPEITTQRLEQLIERDAALAYRLLRYINCATFALRREISSIREAIVMLGLRAIRSWATLILYARMEEERPRRTLMRTALVRARMAELLARDREDAEPGRAFTVGLFSTLDALLDQPLEDLLDSTPLSAEVKLALTDQAGPLGELLARTLCYERGAWAALEARELDVAAHTRAHIEACEWADEQVTLLAGSASA</sequence>
<evidence type="ECO:0008006" key="5">
    <source>
        <dbReference type="Google" id="ProtNLM"/>
    </source>
</evidence>
<dbReference type="InterPro" id="IPR052340">
    <property type="entry name" value="RNase_Y/CdgJ"/>
</dbReference>
<dbReference type="PANTHER" id="PTHR33525:SF4">
    <property type="entry name" value="CYCLIC DI-GMP PHOSPHODIESTERASE CDGJ"/>
    <property type="match status" value="1"/>
</dbReference>